<dbReference type="Pfam" id="PF08334">
    <property type="entry name" value="T2SSG"/>
    <property type="match status" value="1"/>
</dbReference>
<organism evidence="12">
    <name type="scientific">hydrothermal vent metagenome</name>
    <dbReference type="NCBI Taxonomy" id="652676"/>
    <lineage>
        <taxon>unclassified sequences</taxon>
        <taxon>metagenomes</taxon>
        <taxon>ecological metagenomes</taxon>
    </lineage>
</organism>
<gene>
    <name evidence="12" type="ORF">MNB_SM-6-1155</name>
</gene>
<keyword evidence="5" id="KW-0488">Methylation</keyword>
<evidence type="ECO:0000256" key="10">
    <source>
        <dbReference type="SAM" id="Phobius"/>
    </source>
</evidence>
<feature type="transmembrane region" description="Helical" evidence="10">
    <location>
        <begin position="6"/>
        <end position="30"/>
    </location>
</feature>
<evidence type="ECO:0000256" key="3">
    <source>
        <dbReference type="ARBA" id="ARBA00020042"/>
    </source>
</evidence>
<dbReference type="AlphaFoldDB" id="A0A1W1BWK7"/>
<evidence type="ECO:0000256" key="6">
    <source>
        <dbReference type="ARBA" id="ARBA00022519"/>
    </source>
</evidence>
<accession>A0A1W1BWK7</accession>
<keyword evidence="7 10" id="KW-0812">Transmembrane</keyword>
<keyword evidence="4" id="KW-1003">Cell membrane</keyword>
<feature type="domain" description="Type II secretion system protein GspG C-terminal" evidence="11">
    <location>
        <begin position="31"/>
        <end position="125"/>
    </location>
</feature>
<evidence type="ECO:0000256" key="9">
    <source>
        <dbReference type="ARBA" id="ARBA00023136"/>
    </source>
</evidence>
<dbReference type="GO" id="GO:0015628">
    <property type="term" value="P:protein secretion by the type II secretion system"/>
    <property type="evidence" value="ECO:0007669"/>
    <property type="project" value="InterPro"/>
</dbReference>
<evidence type="ECO:0000256" key="5">
    <source>
        <dbReference type="ARBA" id="ARBA00022481"/>
    </source>
</evidence>
<dbReference type="InterPro" id="IPR045584">
    <property type="entry name" value="Pilin-like"/>
</dbReference>
<dbReference type="NCBIfam" id="TIGR02532">
    <property type="entry name" value="IV_pilin_GFxxxE"/>
    <property type="match status" value="1"/>
</dbReference>
<dbReference type="InterPro" id="IPR000983">
    <property type="entry name" value="Bac_GSPG_pilin"/>
</dbReference>
<keyword evidence="9 10" id="KW-0472">Membrane</keyword>
<dbReference type="InterPro" id="IPR010054">
    <property type="entry name" value="Type2_sec_GspG"/>
</dbReference>
<name>A0A1W1BWK7_9ZZZZ</name>
<evidence type="ECO:0000256" key="2">
    <source>
        <dbReference type="ARBA" id="ARBA00009984"/>
    </source>
</evidence>
<proteinExistence type="inferred from homology"/>
<evidence type="ECO:0000256" key="7">
    <source>
        <dbReference type="ARBA" id="ARBA00022692"/>
    </source>
</evidence>
<comment type="subcellular location">
    <subcellularLocation>
        <location evidence="1">Cell inner membrane</location>
        <topology evidence="1">Single-pass membrane protein</topology>
    </subcellularLocation>
</comment>
<keyword evidence="8 10" id="KW-1133">Transmembrane helix</keyword>
<evidence type="ECO:0000313" key="12">
    <source>
        <dbReference type="EMBL" id="SFV57906.1"/>
    </source>
</evidence>
<keyword evidence="6" id="KW-0997">Cell inner membrane</keyword>
<dbReference type="PANTHER" id="PTHR30093:SF44">
    <property type="entry name" value="TYPE II SECRETION SYSTEM CORE PROTEIN G"/>
    <property type="match status" value="1"/>
</dbReference>
<dbReference type="EMBL" id="FPHK01000029">
    <property type="protein sequence ID" value="SFV57906.1"/>
    <property type="molecule type" value="Genomic_DNA"/>
</dbReference>
<evidence type="ECO:0000259" key="11">
    <source>
        <dbReference type="Pfam" id="PF08334"/>
    </source>
</evidence>
<dbReference type="InterPro" id="IPR012902">
    <property type="entry name" value="N_methyl_site"/>
</dbReference>
<reference evidence="12" key="1">
    <citation type="submission" date="2016-10" db="EMBL/GenBank/DDBJ databases">
        <authorList>
            <person name="de Groot N.N."/>
        </authorList>
    </citation>
    <scope>NUCLEOTIDE SEQUENCE</scope>
</reference>
<dbReference type="InterPro" id="IPR013545">
    <property type="entry name" value="T2SS_protein-GspG_C"/>
</dbReference>
<protein>
    <recommendedName>
        <fullName evidence="3">Type II secretion system core protein G</fullName>
    </recommendedName>
</protein>
<evidence type="ECO:0000256" key="4">
    <source>
        <dbReference type="ARBA" id="ARBA00022475"/>
    </source>
</evidence>
<dbReference type="PRINTS" id="PR00813">
    <property type="entry name" value="BCTERIALGSPG"/>
</dbReference>
<dbReference type="PANTHER" id="PTHR30093">
    <property type="entry name" value="GENERAL SECRETION PATHWAY PROTEIN G"/>
    <property type="match status" value="1"/>
</dbReference>
<dbReference type="Gene3D" id="3.30.700.10">
    <property type="entry name" value="Glycoprotein, Type 4 Pilin"/>
    <property type="match status" value="1"/>
</dbReference>
<dbReference type="GO" id="GO:0015627">
    <property type="term" value="C:type II protein secretion system complex"/>
    <property type="evidence" value="ECO:0007669"/>
    <property type="project" value="InterPro"/>
</dbReference>
<dbReference type="NCBIfam" id="TIGR01710">
    <property type="entry name" value="typeII_sec_gspG"/>
    <property type="match status" value="1"/>
</dbReference>
<dbReference type="Pfam" id="PF07963">
    <property type="entry name" value="N_methyl"/>
    <property type="match status" value="1"/>
</dbReference>
<dbReference type="GO" id="GO:0005886">
    <property type="term" value="C:plasma membrane"/>
    <property type="evidence" value="ECO:0007669"/>
    <property type="project" value="UniProtKB-SubCell"/>
</dbReference>
<evidence type="ECO:0000256" key="8">
    <source>
        <dbReference type="ARBA" id="ARBA00022989"/>
    </source>
</evidence>
<comment type="similarity">
    <text evidence="2">Belongs to the GSP G family.</text>
</comment>
<dbReference type="SUPFAM" id="SSF54523">
    <property type="entry name" value="Pili subunits"/>
    <property type="match status" value="1"/>
</dbReference>
<sequence length="130" mass="14350">MKKRNAFTLIELMIVIVILGLLAAMVMPALTGKGEEAKRNLVCVQMKSIYDGALDMYKLKHSVYPSTEEGLAVLTKTDEYFKDGKMPKDSWGNEFIYLNNDGKVELISLGADKKEGGKGNAADIKLSECK</sequence>
<evidence type="ECO:0000256" key="1">
    <source>
        <dbReference type="ARBA" id="ARBA00004377"/>
    </source>
</evidence>